<protein>
    <recommendedName>
        <fullName evidence="11">Potassium channel domain-containing protein</fullName>
    </recommendedName>
</protein>
<keyword evidence="7 8" id="KW-0407">Ion channel</keyword>
<evidence type="ECO:0000256" key="1">
    <source>
        <dbReference type="ARBA" id="ARBA00004141"/>
    </source>
</evidence>
<evidence type="ECO:0000256" key="7">
    <source>
        <dbReference type="ARBA" id="ARBA00023303"/>
    </source>
</evidence>
<accession>A0A3P7L4H2</accession>
<evidence type="ECO:0000256" key="10">
    <source>
        <dbReference type="SAM" id="Phobius"/>
    </source>
</evidence>
<comment type="subcellular location">
    <subcellularLocation>
        <location evidence="1">Membrane</location>
        <topology evidence="1">Multi-pass membrane protein</topology>
    </subcellularLocation>
</comment>
<feature type="region of interest" description="Disordered" evidence="9">
    <location>
        <begin position="282"/>
        <end position="331"/>
    </location>
</feature>
<feature type="compositionally biased region" description="Basic and acidic residues" evidence="9">
    <location>
        <begin position="285"/>
        <end position="303"/>
    </location>
</feature>
<evidence type="ECO:0000256" key="3">
    <source>
        <dbReference type="ARBA" id="ARBA00022692"/>
    </source>
</evidence>
<dbReference type="GO" id="GO:0030322">
    <property type="term" value="P:stabilization of membrane potential"/>
    <property type="evidence" value="ECO:0007669"/>
    <property type="project" value="TreeGrafter"/>
</dbReference>
<dbReference type="Gene3D" id="1.10.287.70">
    <property type="match status" value="1"/>
</dbReference>
<dbReference type="OrthoDB" id="297496at2759"/>
<dbReference type="GO" id="GO:0015271">
    <property type="term" value="F:outward rectifier potassium channel activity"/>
    <property type="evidence" value="ECO:0007669"/>
    <property type="project" value="TreeGrafter"/>
</dbReference>
<evidence type="ECO:0000313" key="12">
    <source>
        <dbReference type="EMBL" id="VDM74302.1"/>
    </source>
</evidence>
<keyword evidence="3 8" id="KW-0812">Transmembrane</keyword>
<feature type="domain" description="Potassium channel" evidence="11">
    <location>
        <begin position="39"/>
        <end position="98"/>
    </location>
</feature>
<evidence type="ECO:0000256" key="6">
    <source>
        <dbReference type="ARBA" id="ARBA00023136"/>
    </source>
</evidence>
<dbReference type="EMBL" id="UYYB01094438">
    <property type="protein sequence ID" value="VDM74302.1"/>
    <property type="molecule type" value="Genomic_DNA"/>
</dbReference>
<dbReference type="SUPFAM" id="SSF81324">
    <property type="entry name" value="Voltage-gated potassium channels"/>
    <property type="match status" value="2"/>
</dbReference>
<dbReference type="AlphaFoldDB" id="A0A3P7L4H2"/>
<reference evidence="12 13" key="1">
    <citation type="submission" date="2018-11" db="EMBL/GenBank/DDBJ databases">
        <authorList>
            <consortium name="Pathogen Informatics"/>
        </authorList>
    </citation>
    <scope>NUCLEOTIDE SEQUENCE [LARGE SCALE GENOMIC DNA]</scope>
</reference>
<dbReference type="Proteomes" id="UP000270094">
    <property type="component" value="Unassembled WGS sequence"/>
</dbReference>
<evidence type="ECO:0000256" key="5">
    <source>
        <dbReference type="ARBA" id="ARBA00023065"/>
    </source>
</evidence>
<evidence type="ECO:0000256" key="8">
    <source>
        <dbReference type="RuleBase" id="RU003857"/>
    </source>
</evidence>
<dbReference type="Pfam" id="PF07885">
    <property type="entry name" value="Ion_trans_2"/>
    <property type="match status" value="1"/>
</dbReference>
<dbReference type="PANTHER" id="PTHR11003">
    <property type="entry name" value="POTASSIUM CHANNEL, SUBFAMILY K"/>
    <property type="match status" value="1"/>
</dbReference>
<organism evidence="12 13">
    <name type="scientific">Strongylus vulgaris</name>
    <name type="common">Blood worm</name>
    <dbReference type="NCBI Taxonomy" id="40348"/>
    <lineage>
        <taxon>Eukaryota</taxon>
        <taxon>Metazoa</taxon>
        <taxon>Ecdysozoa</taxon>
        <taxon>Nematoda</taxon>
        <taxon>Chromadorea</taxon>
        <taxon>Rhabditida</taxon>
        <taxon>Rhabditina</taxon>
        <taxon>Rhabditomorpha</taxon>
        <taxon>Strongyloidea</taxon>
        <taxon>Strongylidae</taxon>
        <taxon>Strongylus</taxon>
    </lineage>
</organism>
<feature type="compositionally biased region" description="Low complexity" evidence="9">
    <location>
        <begin position="316"/>
        <end position="325"/>
    </location>
</feature>
<feature type="transmembrane region" description="Helical" evidence="10">
    <location>
        <begin position="74"/>
        <end position="98"/>
    </location>
</feature>
<keyword evidence="13" id="KW-1185">Reference proteome</keyword>
<evidence type="ECO:0000313" key="13">
    <source>
        <dbReference type="Proteomes" id="UP000270094"/>
    </source>
</evidence>
<evidence type="ECO:0000256" key="4">
    <source>
        <dbReference type="ARBA" id="ARBA00022989"/>
    </source>
</evidence>
<proteinExistence type="inferred from homology"/>
<keyword evidence="2 8" id="KW-0813">Transport</keyword>
<name>A0A3P7L4H2_STRVU</name>
<dbReference type="GO" id="GO:0022841">
    <property type="term" value="F:potassium ion leak channel activity"/>
    <property type="evidence" value="ECO:0007669"/>
    <property type="project" value="TreeGrafter"/>
</dbReference>
<dbReference type="InterPro" id="IPR003280">
    <property type="entry name" value="2pore_dom_K_chnl"/>
</dbReference>
<dbReference type="GO" id="GO:0005886">
    <property type="term" value="C:plasma membrane"/>
    <property type="evidence" value="ECO:0007669"/>
    <property type="project" value="TreeGrafter"/>
</dbReference>
<comment type="similarity">
    <text evidence="8">Belongs to the two pore domain potassium channel (TC 1.A.1.8) family.</text>
</comment>
<evidence type="ECO:0000259" key="11">
    <source>
        <dbReference type="Pfam" id="PF07885"/>
    </source>
</evidence>
<sequence length="331" mass="37001">MIEKRRARLISKLSPLSLEEPWRNATAIKISNCYEPERDERSEWSFVTATLYGFGIVTTLGYNRIAPITYAGRLFCIVYGICGIPITMIIIANVGQYLNNFAGDSRRKLEAYRTQRRMSRASLSGKQYKESSIQVTSLALLIAFLIYVAMGALLLPALNGQIDFFNGLYFNFLCLTAIDFGQLVPTRCAFFKTKVAFLPITFLYVCLGLAITTIAIDVGSEYMKKLHYLGKKMKNAASTKIWFGGKTLKVRDLLHAVGKKCGVEPGMIDALDLENVVERTIAMQEGREPPEDTNEELDRKSITEARAPPSPDRQPSEQSSSEGSPFLSARF</sequence>
<gene>
    <name evidence="12" type="ORF">SVUK_LOCUS9300</name>
</gene>
<feature type="transmembrane region" description="Helical" evidence="10">
    <location>
        <begin position="133"/>
        <end position="155"/>
    </location>
</feature>
<feature type="transmembrane region" description="Helical" evidence="10">
    <location>
        <begin position="196"/>
        <end position="216"/>
    </location>
</feature>
<evidence type="ECO:0000256" key="9">
    <source>
        <dbReference type="SAM" id="MobiDB-lite"/>
    </source>
</evidence>
<keyword evidence="5 8" id="KW-0406">Ion transport</keyword>
<dbReference type="PANTHER" id="PTHR11003:SF93">
    <property type="entry name" value="POTASSIUM CHANNEL DOMAIN-CONTAINING PROTEIN"/>
    <property type="match status" value="1"/>
</dbReference>
<keyword evidence="6 10" id="KW-0472">Membrane</keyword>
<keyword evidence="4 10" id="KW-1133">Transmembrane helix</keyword>
<dbReference type="InterPro" id="IPR013099">
    <property type="entry name" value="K_chnl_dom"/>
</dbReference>
<evidence type="ECO:0000256" key="2">
    <source>
        <dbReference type="ARBA" id="ARBA00022448"/>
    </source>
</evidence>
<dbReference type="PRINTS" id="PR01333">
    <property type="entry name" value="2POREKCHANEL"/>
</dbReference>
<feature type="transmembrane region" description="Helical" evidence="10">
    <location>
        <begin position="167"/>
        <end position="184"/>
    </location>
</feature>